<name>A0A239BCJ0_9BACT</name>
<proteinExistence type="predicted"/>
<protein>
    <submittedName>
        <fullName evidence="1">Uncharacterized protein</fullName>
    </submittedName>
</protein>
<organism evidence="1 2">
    <name type="scientific">Hymenobacter mucosus</name>
    <dbReference type="NCBI Taxonomy" id="1411120"/>
    <lineage>
        <taxon>Bacteria</taxon>
        <taxon>Pseudomonadati</taxon>
        <taxon>Bacteroidota</taxon>
        <taxon>Cytophagia</taxon>
        <taxon>Cytophagales</taxon>
        <taxon>Hymenobacteraceae</taxon>
        <taxon>Hymenobacter</taxon>
    </lineage>
</organism>
<evidence type="ECO:0000313" key="2">
    <source>
        <dbReference type="Proteomes" id="UP000198310"/>
    </source>
</evidence>
<sequence length="184" mass="19438">MHVHDGGERYAQRVQVQNPLAVGVVHGGLHHTLGLAQHDALLAPRPQAFLRALGNEVPLQLGQHGENGEQDFVGHVAVILRVQVQALLDQNQPAPLLVNQLFNQAQHFAQRAAQPGELGDDDRIAGSNLGQQLGQAALPGGAAGRHFYFNPLVEGPAVLDQIAGDEALLALGRLGARGDADVAK</sequence>
<keyword evidence="2" id="KW-1185">Reference proteome</keyword>
<reference evidence="2" key="1">
    <citation type="submission" date="2017-06" db="EMBL/GenBank/DDBJ databases">
        <authorList>
            <person name="Varghese N."/>
            <person name="Submissions S."/>
        </authorList>
    </citation>
    <scope>NUCLEOTIDE SEQUENCE [LARGE SCALE GENOMIC DNA]</scope>
    <source>
        <strain evidence="2">DSM 28041</strain>
    </source>
</reference>
<dbReference type="EMBL" id="FZNS01000021">
    <property type="protein sequence ID" value="SNS05640.1"/>
    <property type="molecule type" value="Genomic_DNA"/>
</dbReference>
<accession>A0A239BCJ0</accession>
<gene>
    <name evidence="1" type="ORF">SAMN06269173_12130</name>
</gene>
<dbReference type="AlphaFoldDB" id="A0A239BCJ0"/>
<dbReference type="Proteomes" id="UP000198310">
    <property type="component" value="Unassembled WGS sequence"/>
</dbReference>
<evidence type="ECO:0000313" key="1">
    <source>
        <dbReference type="EMBL" id="SNS05640.1"/>
    </source>
</evidence>